<dbReference type="PANTHER" id="PTHR13748">
    <property type="entry name" value="COBW-RELATED"/>
    <property type="match status" value="1"/>
</dbReference>
<evidence type="ECO:0000313" key="9">
    <source>
        <dbReference type="Proteomes" id="UP000219023"/>
    </source>
</evidence>
<dbReference type="Gene3D" id="3.30.1220.10">
    <property type="entry name" value="CobW-like, C-terminal domain"/>
    <property type="match status" value="1"/>
</dbReference>
<dbReference type="InterPro" id="IPR003495">
    <property type="entry name" value="CobW/HypB/UreG_nucleotide-bd"/>
</dbReference>
<organism evidence="8 9">
    <name type="scientific">Chromohalobacter canadensis</name>
    <dbReference type="NCBI Taxonomy" id="141389"/>
    <lineage>
        <taxon>Bacteria</taxon>
        <taxon>Pseudomonadati</taxon>
        <taxon>Pseudomonadota</taxon>
        <taxon>Gammaproteobacteria</taxon>
        <taxon>Oceanospirillales</taxon>
        <taxon>Halomonadaceae</taxon>
        <taxon>Chromohalobacter</taxon>
    </lineage>
</organism>
<dbReference type="GO" id="GO:0000166">
    <property type="term" value="F:nucleotide binding"/>
    <property type="evidence" value="ECO:0007669"/>
    <property type="project" value="UniProtKB-KW"/>
</dbReference>
<sequence length="347" mass="38475">MTETPPFLPVHVISGFLGSGKTTLLKSVLASEAFGDSAVLINEFGDMGLDDRLLGEIAEDAVLLSSGCVCCTIRGELSDALRRLLSQRQNGEIPAFQRIVLETTGLADPGPIASTITADPVLRHHLRPGTNLTLVDAVNAIESRQRHPVWEAQVAVADKLVISKTDLVDSSRIDHIHDLLNTINPAAQRLGREALDQRSDTLFASGPHLARFTHSQVKTWLGPWRKTAEPEKSSHLSDMRSFRLAFDGELDWTCFGLWLSMLLNRHGNDIMRVKGVLHVKDDHRPVVLHGVQHTVHPPEHIETWPDDDHRSELIFITRGITAMRVADSLDTFMRTVSDHPCPRISHA</sequence>
<comment type="catalytic activity">
    <reaction evidence="6">
        <text>GTP + H2O = GDP + phosphate + H(+)</text>
        <dbReference type="Rhea" id="RHEA:19669"/>
        <dbReference type="ChEBI" id="CHEBI:15377"/>
        <dbReference type="ChEBI" id="CHEBI:15378"/>
        <dbReference type="ChEBI" id="CHEBI:37565"/>
        <dbReference type="ChEBI" id="CHEBI:43474"/>
        <dbReference type="ChEBI" id="CHEBI:58189"/>
    </reaction>
    <physiologicalReaction direction="left-to-right" evidence="6">
        <dbReference type="Rhea" id="RHEA:19670"/>
    </physiologicalReaction>
</comment>
<proteinExistence type="inferred from homology"/>
<dbReference type="GO" id="GO:0005737">
    <property type="term" value="C:cytoplasm"/>
    <property type="evidence" value="ECO:0007669"/>
    <property type="project" value="TreeGrafter"/>
</dbReference>
<dbReference type="SUPFAM" id="SSF52540">
    <property type="entry name" value="P-loop containing nucleoside triphosphate hydrolases"/>
    <property type="match status" value="1"/>
</dbReference>
<dbReference type="InterPro" id="IPR036627">
    <property type="entry name" value="CobW-likC_sf"/>
</dbReference>
<evidence type="ECO:0000256" key="3">
    <source>
        <dbReference type="ARBA" id="ARBA00023186"/>
    </source>
</evidence>
<keyword evidence="2" id="KW-0378">Hydrolase</keyword>
<dbReference type="SUPFAM" id="SSF90002">
    <property type="entry name" value="Hypothetical protein YjiA, C-terminal domain"/>
    <property type="match status" value="1"/>
</dbReference>
<comment type="similarity">
    <text evidence="4">Belongs to the SIMIBI class G3E GTPase family. ZNG1 subfamily.</text>
</comment>
<dbReference type="AlphaFoldDB" id="A0A285VLF2"/>
<feature type="domain" description="CobW C-terminal" evidence="7">
    <location>
        <begin position="239"/>
        <end position="333"/>
    </location>
</feature>
<dbReference type="Pfam" id="PF07683">
    <property type="entry name" value="CobW_C"/>
    <property type="match status" value="1"/>
</dbReference>
<evidence type="ECO:0000256" key="5">
    <source>
        <dbReference type="ARBA" id="ARBA00045658"/>
    </source>
</evidence>
<name>A0A285VLF2_9GAMM</name>
<evidence type="ECO:0000256" key="6">
    <source>
        <dbReference type="ARBA" id="ARBA00049117"/>
    </source>
</evidence>
<accession>A0A285VLF2</accession>
<evidence type="ECO:0000256" key="4">
    <source>
        <dbReference type="ARBA" id="ARBA00034320"/>
    </source>
</evidence>
<evidence type="ECO:0000259" key="7">
    <source>
        <dbReference type="SMART" id="SM00833"/>
    </source>
</evidence>
<dbReference type="RefSeq" id="WP_179703037.1">
    <property type="nucleotide sequence ID" value="NZ_OBQJ01000004.1"/>
</dbReference>
<keyword evidence="1" id="KW-0547">Nucleotide-binding</keyword>
<gene>
    <name evidence="8" type="ORF">SAMN05421509_10495</name>
</gene>
<reference evidence="8 9" key="1">
    <citation type="submission" date="2017-08" db="EMBL/GenBank/DDBJ databases">
        <authorList>
            <person name="de Groot N.N."/>
        </authorList>
    </citation>
    <scope>NUCLEOTIDE SEQUENCE [LARGE SCALE GENOMIC DNA]</scope>
    <source>
        <strain evidence="8 9">USBA 855</strain>
    </source>
</reference>
<dbReference type="GO" id="GO:0016787">
    <property type="term" value="F:hydrolase activity"/>
    <property type="evidence" value="ECO:0007669"/>
    <property type="project" value="UniProtKB-KW"/>
</dbReference>
<protein>
    <submittedName>
        <fullName evidence="8">GTPase, G3E family</fullName>
    </submittedName>
</protein>
<dbReference type="Proteomes" id="UP000219023">
    <property type="component" value="Unassembled WGS sequence"/>
</dbReference>
<dbReference type="InterPro" id="IPR027417">
    <property type="entry name" value="P-loop_NTPase"/>
</dbReference>
<evidence type="ECO:0000313" key="8">
    <source>
        <dbReference type="EMBL" id="SOC54707.1"/>
    </source>
</evidence>
<dbReference type="EMBL" id="OBQJ01000004">
    <property type="protein sequence ID" value="SOC54707.1"/>
    <property type="molecule type" value="Genomic_DNA"/>
</dbReference>
<evidence type="ECO:0000256" key="1">
    <source>
        <dbReference type="ARBA" id="ARBA00022741"/>
    </source>
</evidence>
<dbReference type="Pfam" id="PF02492">
    <property type="entry name" value="cobW"/>
    <property type="match status" value="1"/>
</dbReference>
<evidence type="ECO:0000256" key="2">
    <source>
        <dbReference type="ARBA" id="ARBA00022801"/>
    </source>
</evidence>
<comment type="function">
    <text evidence="5">Zinc chaperone that directly transfers zinc cofactor to target proteins, thereby activating them. Zinc is transferred from the CXCC motif in the GTPase domain to the zinc binding site in target proteins in a process requiring GTP hydrolysis.</text>
</comment>
<dbReference type="InterPro" id="IPR011629">
    <property type="entry name" value="CobW-like_C"/>
</dbReference>
<dbReference type="Gene3D" id="3.40.50.300">
    <property type="entry name" value="P-loop containing nucleotide triphosphate hydrolases"/>
    <property type="match status" value="1"/>
</dbReference>
<dbReference type="PANTHER" id="PTHR13748:SF62">
    <property type="entry name" value="COBW DOMAIN-CONTAINING PROTEIN"/>
    <property type="match status" value="1"/>
</dbReference>
<dbReference type="InterPro" id="IPR051316">
    <property type="entry name" value="Zinc-reg_GTPase_activator"/>
</dbReference>
<keyword evidence="3" id="KW-0143">Chaperone</keyword>
<dbReference type="CDD" id="cd03112">
    <property type="entry name" value="CobW-like"/>
    <property type="match status" value="1"/>
</dbReference>
<dbReference type="SMART" id="SM00833">
    <property type="entry name" value="CobW_C"/>
    <property type="match status" value="1"/>
</dbReference>